<dbReference type="SUPFAM" id="SSF140931">
    <property type="entry name" value="Fic-like"/>
    <property type="match status" value="1"/>
</dbReference>
<evidence type="ECO:0000259" key="3">
    <source>
        <dbReference type="PROSITE" id="PS51459"/>
    </source>
</evidence>
<keyword evidence="5" id="KW-1185">Reference proteome</keyword>
<dbReference type="PANTHER" id="PTHR13504">
    <property type="entry name" value="FIDO DOMAIN-CONTAINING PROTEIN DDB_G0283145"/>
    <property type="match status" value="1"/>
</dbReference>
<evidence type="ECO:0000256" key="2">
    <source>
        <dbReference type="PIRSR" id="PIRSR640198-2"/>
    </source>
</evidence>
<feature type="binding site" evidence="2">
    <location>
        <begin position="136"/>
        <end position="143"/>
    </location>
    <ligand>
        <name>ATP</name>
        <dbReference type="ChEBI" id="CHEBI:30616"/>
    </ligand>
</feature>
<dbReference type="EMBL" id="VCMV01000017">
    <property type="protein sequence ID" value="KAB0266724.1"/>
    <property type="molecule type" value="Genomic_DNA"/>
</dbReference>
<accession>A0A5N3PAI9</accession>
<dbReference type="OrthoDB" id="9813719at2"/>
<reference evidence="4 5" key="1">
    <citation type="journal article" date="2019" name="Microorganisms">
        <title>Genome Insights into the Novel Species Microvirga brassicacearum, a Rapeseed Endophyte with Biotechnological Potential.</title>
        <authorList>
            <person name="Jimenez-Gomez A."/>
            <person name="Saati-Santamaria Z."/>
            <person name="Igual J.M."/>
            <person name="Rivas R."/>
            <person name="Mateos P.F."/>
            <person name="Garcia-Fraile P."/>
        </authorList>
    </citation>
    <scope>NUCLEOTIDE SEQUENCE [LARGE SCALE GENOMIC DNA]</scope>
    <source>
        <strain evidence="4 5">CDVBN77</strain>
    </source>
</reference>
<organism evidence="4 5">
    <name type="scientific">Microvirga brassicacearum</name>
    <dbReference type="NCBI Taxonomy" id="2580413"/>
    <lineage>
        <taxon>Bacteria</taxon>
        <taxon>Pseudomonadati</taxon>
        <taxon>Pseudomonadota</taxon>
        <taxon>Alphaproteobacteria</taxon>
        <taxon>Hyphomicrobiales</taxon>
        <taxon>Methylobacteriaceae</taxon>
        <taxon>Microvirga</taxon>
    </lineage>
</organism>
<dbReference type="Gene3D" id="1.10.3290.10">
    <property type="entry name" value="Fido-like domain"/>
    <property type="match status" value="1"/>
</dbReference>
<dbReference type="Proteomes" id="UP000325684">
    <property type="component" value="Unassembled WGS sequence"/>
</dbReference>
<keyword evidence="2" id="KW-0547">Nucleotide-binding</keyword>
<proteinExistence type="predicted"/>
<dbReference type="InterPro" id="IPR003812">
    <property type="entry name" value="Fido"/>
</dbReference>
<dbReference type="Pfam" id="PF02661">
    <property type="entry name" value="Fic"/>
    <property type="match status" value="1"/>
</dbReference>
<dbReference type="GO" id="GO:0005524">
    <property type="term" value="F:ATP binding"/>
    <property type="evidence" value="ECO:0007669"/>
    <property type="project" value="UniProtKB-KW"/>
</dbReference>
<sequence>MSDGNNRRDSHALEPEIVNDPIAKAERETLNGFRQYDYGIQVTLTALERGAFKLRMSLILALQREALNGLSLYAGNFRPGGVEIKQSSHTPPDAHLVPPLVEEMCDYVNENWDTATSIHLAAYVMWRLNWIHPFADGNGRTSRILSYILLSIHSKGIPPGTPTISDLIVDNRMPYFEALDAADDAWKEGRVDLSKMEDLLENLLAKQLMGYFQQAGGKIEDQNHGSGF</sequence>
<evidence type="ECO:0000313" key="5">
    <source>
        <dbReference type="Proteomes" id="UP000325684"/>
    </source>
</evidence>
<dbReference type="InterPro" id="IPR040198">
    <property type="entry name" value="Fido_containing"/>
</dbReference>
<dbReference type="PROSITE" id="PS51459">
    <property type="entry name" value="FIDO"/>
    <property type="match status" value="1"/>
</dbReference>
<evidence type="ECO:0000313" key="4">
    <source>
        <dbReference type="EMBL" id="KAB0266724.1"/>
    </source>
</evidence>
<name>A0A5N3PAI9_9HYPH</name>
<dbReference type="RefSeq" id="WP_150944915.1">
    <property type="nucleotide sequence ID" value="NZ_VCMV01000017.1"/>
</dbReference>
<dbReference type="PANTHER" id="PTHR13504:SF38">
    <property type="entry name" value="FIDO DOMAIN-CONTAINING PROTEIN"/>
    <property type="match status" value="1"/>
</dbReference>
<evidence type="ECO:0000256" key="1">
    <source>
        <dbReference type="PIRSR" id="PIRSR640198-1"/>
    </source>
</evidence>
<dbReference type="InterPro" id="IPR036597">
    <property type="entry name" value="Fido-like_dom_sf"/>
</dbReference>
<dbReference type="AlphaFoldDB" id="A0A5N3PAI9"/>
<gene>
    <name evidence="4" type="ORF">FEZ63_12565</name>
</gene>
<feature type="active site" evidence="1">
    <location>
        <position position="132"/>
    </location>
</feature>
<comment type="caution">
    <text evidence="4">The sequence shown here is derived from an EMBL/GenBank/DDBJ whole genome shotgun (WGS) entry which is preliminary data.</text>
</comment>
<feature type="domain" description="Fido" evidence="3">
    <location>
        <begin position="54"/>
        <end position="202"/>
    </location>
</feature>
<protein>
    <submittedName>
        <fullName evidence="4">Fic family protein</fullName>
    </submittedName>
</protein>
<keyword evidence="2" id="KW-0067">ATP-binding</keyword>